<dbReference type="EMBL" id="ML993889">
    <property type="protein sequence ID" value="KAF2203956.1"/>
    <property type="molecule type" value="Genomic_DNA"/>
</dbReference>
<protein>
    <submittedName>
        <fullName evidence="1">Uncharacterized protein</fullName>
    </submittedName>
</protein>
<dbReference type="OrthoDB" id="5405126at2759"/>
<evidence type="ECO:0000313" key="2">
    <source>
        <dbReference type="Proteomes" id="UP000799536"/>
    </source>
</evidence>
<name>A0A9P4JQY5_9PLEO</name>
<evidence type="ECO:0000313" key="1">
    <source>
        <dbReference type="EMBL" id="KAF2203956.1"/>
    </source>
</evidence>
<reference evidence="1" key="1">
    <citation type="journal article" date="2020" name="Stud. Mycol.">
        <title>101 Dothideomycetes genomes: a test case for predicting lifestyles and emergence of pathogens.</title>
        <authorList>
            <person name="Haridas S."/>
            <person name="Albert R."/>
            <person name="Binder M."/>
            <person name="Bloem J."/>
            <person name="Labutti K."/>
            <person name="Salamov A."/>
            <person name="Andreopoulos B."/>
            <person name="Baker S."/>
            <person name="Barry K."/>
            <person name="Bills G."/>
            <person name="Bluhm B."/>
            <person name="Cannon C."/>
            <person name="Castanera R."/>
            <person name="Culley D."/>
            <person name="Daum C."/>
            <person name="Ezra D."/>
            <person name="Gonzalez J."/>
            <person name="Henrissat B."/>
            <person name="Kuo A."/>
            <person name="Liang C."/>
            <person name="Lipzen A."/>
            <person name="Lutzoni F."/>
            <person name="Magnuson J."/>
            <person name="Mondo S."/>
            <person name="Nolan M."/>
            <person name="Ohm R."/>
            <person name="Pangilinan J."/>
            <person name="Park H.-J."/>
            <person name="Ramirez L."/>
            <person name="Alfaro M."/>
            <person name="Sun H."/>
            <person name="Tritt A."/>
            <person name="Yoshinaga Y."/>
            <person name="Zwiers L.-H."/>
            <person name="Turgeon B."/>
            <person name="Goodwin S."/>
            <person name="Spatafora J."/>
            <person name="Crous P."/>
            <person name="Grigoriev I."/>
        </authorList>
    </citation>
    <scope>NUCLEOTIDE SEQUENCE</scope>
    <source>
        <strain evidence="1">ATCC 74209</strain>
    </source>
</reference>
<proteinExistence type="predicted"/>
<comment type="caution">
    <text evidence="1">The sequence shown here is derived from an EMBL/GenBank/DDBJ whole genome shotgun (WGS) entry which is preliminary data.</text>
</comment>
<accession>A0A9P4JQY5</accession>
<gene>
    <name evidence="1" type="ORF">GQ43DRAFT_388978</name>
</gene>
<dbReference type="AlphaFoldDB" id="A0A9P4JQY5"/>
<organism evidence="1 2">
    <name type="scientific">Delitschia confertaspora ATCC 74209</name>
    <dbReference type="NCBI Taxonomy" id="1513339"/>
    <lineage>
        <taxon>Eukaryota</taxon>
        <taxon>Fungi</taxon>
        <taxon>Dikarya</taxon>
        <taxon>Ascomycota</taxon>
        <taxon>Pezizomycotina</taxon>
        <taxon>Dothideomycetes</taxon>
        <taxon>Pleosporomycetidae</taxon>
        <taxon>Pleosporales</taxon>
        <taxon>Delitschiaceae</taxon>
        <taxon>Delitschia</taxon>
    </lineage>
</organism>
<keyword evidence="2" id="KW-1185">Reference proteome</keyword>
<dbReference type="Proteomes" id="UP000799536">
    <property type="component" value="Unassembled WGS sequence"/>
</dbReference>
<sequence length="385" mass="43346">MNSLPRSCSTALARAAKSPQILNASSRAFSQSAACKRGTLPSFQEPSSPELSAVLQTLNSRVLLPSHLTHDQRLLIYRQKNRSRIEAEPIHITLGDVELPLEHLNRNTDQPSRWSAIKQVVDLAQTPADWENVVRMLEGFHDAGIRMKPEWEECVVRKMFENGQGHLAVRALERVRETGLSLKREGVRNLVFQGIRSRASESGWKKKETEASLAVMERVIELMENKLHLGKSSASPRDPRASPFVIAYPLELAAMRARKHLDGKDEAAVVHKYAVRLMAAFKQDGFMESTLPTTLTSKLTLPSDFKTPYHEKTAVADLRRNVISFIPVWNALQTSSSVLQKRMPMPDDAKKITDSIWKAMQGAVKELQKREKLGDVKEKIEKCKV</sequence>